<gene>
    <name evidence="2" type="ORF">SAMN04244553_0372</name>
</gene>
<keyword evidence="3" id="KW-1185">Reference proteome</keyword>
<dbReference type="InterPro" id="IPR002182">
    <property type="entry name" value="NB-ARC"/>
</dbReference>
<dbReference type="EMBL" id="OBEG01000001">
    <property type="protein sequence ID" value="SNY74909.1"/>
    <property type="molecule type" value="Genomic_DNA"/>
</dbReference>
<dbReference type="InterPro" id="IPR027417">
    <property type="entry name" value="P-loop_NTPase"/>
</dbReference>
<protein>
    <submittedName>
        <fullName evidence="2">Predicted ATPase</fullName>
    </submittedName>
</protein>
<dbReference type="Pfam" id="PF00931">
    <property type="entry name" value="NB-ARC"/>
    <property type="match status" value="1"/>
</dbReference>
<dbReference type="SMART" id="SM00382">
    <property type="entry name" value="AAA"/>
    <property type="match status" value="1"/>
</dbReference>
<reference evidence="2 3" key="1">
    <citation type="submission" date="2017-09" db="EMBL/GenBank/DDBJ databases">
        <authorList>
            <person name="Ehlers B."/>
            <person name="Leendertz F.H."/>
        </authorList>
    </citation>
    <scope>NUCLEOTIDE SEQUENCE [LARGE SCALE GENOMIC DNA]</scope>
    <source>
        <strain evidence="2 3">DSM 45537</strain>
    </source>
</reference>
<sequence>MSESVGRLLSAGARERFLGTAFAIDYSTLVTAFHCVGDRRTGEIRFPQTVWNIGGIALTARFAAGDPAADCAVLRLDEARPDLIDPLPLATQVTARFWRATGFPASLSDLGRVTISGTITAVDGQLRDVPAIQLYAEQAVGGLALGGFSGSPVFAGSAPGVIGLIRYNPPNPDAPERGVGGIVFACPLAAIRALLDSVGAAPVLDATGVAVPGLVIGASAAGRQTALPPDRREFTGRSAETEELVAALTAPGAAPIVAIHGQPGVGKSALAIHIAHLVADAVPDARLHIDLRGADQRPIAVADALERLLVALGLPADAVAATAEARTEQYRNLLSGKRALIVLDNASSAAQVRALLPHTPSCRVVVTSRRPMGAIDDAITVPLGTLSPEEATDLLAAMLGADRRAADRAGIEEVARLCGNLPLAIRIAAAQLRSRPHWTIAHLAGRLADERRRLSVLAVDDLAVRASFDSSYTALDTELATAFAALGAIRAPDFPAWTLAGLLDIPLFDAEELLDGLVDAQLVAFARWDLTGGQRYRCHDLLRVYAGEKAAERLSDHERSQGRSRLFSGYLTLLLEAMSTLGPGKDLFLAESVPIVWRPPAETLSAARSISAAEWFADERPGLVAAARQAYDDGLWPYVWGLVDVLNGLFVAQRHGEESLELKDLALSASRAAADTVAETGVLYSYTGYYMGKGAYAEAVAGLHDVIDRYTALGMSDRQARTTLSLAVVERDRGRLAVAKPLLEQCIELFTGGDDELVLASTRQNYAVVLRDQGWLAAADANLRLCLPIFRAHDDNSACGRGLHTRSVLHLQLGRLTEAAADLDEARPLCVKAGDARWTGIVDLFKARLLGHQGRWSEVLAALPACERIFDDSDDDLGRAQVWRTRGGALRALGDFPAALTEYARAAEMYDATGEDRMKARLRYGAALTRLRAGSPVEALAGFDSAAAIFEELDDQPWLLRTRRWLATLRSDERSASGWTEVRRIAELLIDRAGPGYFPAWLRPILDDAVAKGG</sequence>
<name>A0A285KQJ1_9NOCA</name>
<evidence type="ECO:0000313" key="3">
    <source>
        <dbReference type="Proteomes" id="UP000219565"/>
    </source>
</evidence>
<evidence type="ECO:0000313" key="2">
    <source>
        <dbReference type="EMBL" id="SNY74909.1"/>
    </source>
</evidence>
<feature type="domain" description="AAA+ ATPase" evidence="1">
    <location>
        <begin position="253"/>
        <end position="385"/>
    </location>
</feature>
<dbReference type="Proteomes" id="UP000219565">
    <property type="component" value="Unassembled WGS sequence"/>
</dbReference>
<dbReference type="Gene3D" id="1.25.40.10">
    <property type="entry name" value="Tetratricopeptide repeat domain"/>
    <property type="match status" value="2"/>
</dbReference>
<dbReference type="PRINTS" id="PR00364">
    <property type="entry name" value="DISEASERSIST"/>
</dbReference>
<accession>A0A285KQJ1</accession>
<dbReference type="PANTHER" id="PTHR47691">
    <property type="entry name" value="REGULATOR-RELATED"/>
    <property type="match status" value="1"/>
</dbReference>
<dbReference type="Gene3D" id="2.40.10.120">
    <property type="match status" value="1"/>
</dbReference>
<dbReference type="SUPFAM" id="SSF48452">
    <property type="entry name" value="TPR-like"/>
    <property type="match status" value="2"/>
</dbReference>
<dbReference type="RefSeq" id="WP_097243375.1">
    <property type="nucleotide sequence ID" value="NZ_JAMTCW010000001.1"/>
</dbReference>
<dbReference type="InterPro" id="IPR003593">
    <property type="entry name" value="AAA+_ATPase"/>
</dbReference>
<dbReference type="AlphaFoldDB" id="A0A285KQJ1"/>
<dbReference type="InterPro" id="IPR011990">
    <property type="entry name" value="TPR-like_helical_dom_sf"/>
</dbReference>
<dbReference type="Pfam" id="PF13365">
    <property type="entry name" value="Trypsin_2"/>
    <property type="match status" value="1"/>
</dbReference>
<proteinExistence type="predicted"/>
<evidence type="ECO:0000259" key="1">
    <source>
        <dbReference type="SMART" id="SM00382"/>
    </source>
</evidence>
<dbReference type="InterPro" id="IPR009003">
    <property type="entry name" value="Peptidase_S1_PA"/>
</dbReference>
<dbReference type="PANTHER" id="PTHR47691:SF3">
    <property type="entry name" value="HTH-TYPE TRANSCRIPTIONAL REGULATOR RV0890C-RELATED"/>
    <property type="match status" value="1"/>
</dbReference>
<dbReference type="SUPFAM" id="SSF52540">
    <property type="entry name" value="P-loop containing nucleoside triphosphate hydrolases"/>
    <property type="match status" value="1"/>
</dbReference>
<dbReference type="SUPFAM" id="SSF50494">
    <property type="entry name" value="Trypsin-like serine proteases"/>
    <property type="match status" value="1"/>
</dbReference>
<dbReference type="Gene3D" id="3.40.50.300">
    <property type="entry name" value="P-loop containing nucleotide triphosphate hydrolases"/>
    <property type="match status" value="1"/>
</dbReference>
<organism evidence="2 3">
    <name type="scientific">Nocardia amikacinitolerans</name>
    <dbReference type="NCBI Taxonomy" id="756689"/>
    <lineage>
        <taxon>Bacteria</taxon>
        <taxon>Bacillati</taxon>
        <taxon>Actinomycetota</taxon>
        <taxon>Actinomycetes</taxon>
        <taxon>Mycobacteriales</taxon>
        <taxon>Nocardiaceae</taxon>
        <taxon>Nocardia</taxon>
    </lineage>
</organism>
<dbReference type="OrthoDB" id="581105at2"/>
<dbReference type="GO" id="GO:0043531">
    <property type="term" value="F:ADP binding"/>
    <property type="evidence" value="ECO:0007669"/>
    <property type="project" value="InterPro"/>
</dbReference>